<keyword evidence="1" id="KW-0472">Membrane</keyword>
<keyword evidence="1" id="KW-1133">Transmembrane helix</keyword>
<dbReference type="Proteomes" id="UP000632195">
    <property type="component" value="Unassembled WGS sequence"/>
</dbReference>
<protein>
    <submittedName>
        <fullName evidence="2">Uncharacterized protein</fullName>
    </submittedName>
</protein>
<feature type="transmembrane region" description="Helical" evidence="1">
    <location>
        <begin position="90"/>
        <end position="108"/>
    </location>
</feature>
<feature type="transmembrane region" description="Helical" evidence="1">
    <location>
        <begin position="32"/>
        <end position="50"/>
    </location>
</feature>
<accession>A0AA37BQQ5</accession>
<reference evidence="2" key="2">
    <citation type="submission" date="2022-09" db="EMBL/GenBank/DDBJ databases">
        <authorList>
            <person name="Sun Q."/>
            <person name="Ohkuma M."/>
        </authorList>
    </citation>
    <scope>NUCLEOTIDE SEQUENCE</scope>
    <source>
        <strain evidence="2">JCM 13583</strain>
    </source>
</reference>
<gene>
    <name evidence="2" type="ORF">GCM10007108_06060</name>
</gene>
<dbReference type="EMBL" id="BMNY01000001">
    <property type="protein sequence ID" value="GGM70800.1"/>
    <property type="molecule type" value="Genomic_DNA"/>
</dbReference>
<dbReference type="AlphaFoldDB" id="A0AA37BQQ5"/>
<reference evidence="2" key="1">
    <citation type="journal article" date="2014" name="Int. J. Syst. Evol. Microbiol.">
        <title>Complete genome sequence of Corynebacterium casei LMG S-19264T (=DSM 44701T), isolated from a smear-ripened cheese.</title>
        <authorList>
            <consortium name="US DOE Joint Genome Institute (JGI-PGF)"/>
            <person name="Walter F."/>
            <person name="Albersmeier A."/>
            <person name="Kalinowski J."/>
            <person name="Ruckert C."/>
        </authorList>
    </citation>
    <scope>NUCLEOTIDE SEQUENCE</scope>
    <source>
        <strain evidence="2">JCM 13583</strain>
    </source>
</reference>
<keyword evidence="3" id="KW-1185">Reference proteome</keyword>
<proteinExistence type="predicted"/>
<evidence type="ECO:0000256" key="1">
    <source>
        <dbReference type="SAM" id="Phobius"/>
    </source>
</evidence>
<evidence type="ECO:0000313" key="3">
    <source>
        <dbReference type="Proteomes" id="UP000632195"/>
    </source>
</evidence>
<keyword evidence="1" id="KW-0812">Transmembrane</keyword>
<sequence length="109" mass="11696">MRTAAGLAVFFIVLALSLAALIIAIISPQQAIAVLTIAMLSLIFVIHPALRNFRASPIEHSALPVRVKRGGGEQADDIDIFSGYASRVPWFLYIVCAIIIAAAIVIIVR</sequence>
<organism evidence="2 3">
    <name type="scientific">Thermogymnomonas acidicola</name>
    <dbReference type="NCBI Taxonomy" id="399579"/>
    <lineage>
        <taxon>Archaea</taxon>
        <taxon>Methanobacteriati</taxon>
        <taxon>Thermoplasmatota</taxon>
        <taxon>Thermoplasmata</taxon>
        <taxon>Thermoplasmatales</taxon>
        <taxon>Thermogymnomonas</taxon>
    </lineage>
</organism>
<name>A0AA37BQQ5_9ARCH</name>
<feature type="transmembrane region" description="Helical" evidence="1">
    <location>
        <begin position="7"/>
        <end position="26"/>
    </location>
</feature>
<comment type="caution">
    <text evidence="2">The sequence shown here is derived from an EMBL/GenBank/DDBJ whole genome shotgun (WGS) entry which is preliminary data.</text>
</comment>
<dbReference type="RefSeq" id="WP_188680199.1">
    <property type="nucleotide sequence ID" value="NZ_BMNY01000001.1"/>
</dbReference>
<evidence type="ECO:0000313" key="2">
    <source>
        <dbReference type="EMBL" id="GGM70800.1"/>
    </source>
</evidence>